<gene>
    <name evidence="1" type="ORF">AAF712_009784</name>
</gene>
<accession>A0ABR2ZQ44</accession>
<name>A0ABR2ZQ44_9AGAR</name>
<proteinExistence type="predicted"/>
<evidence type="ECO:0000313" key="1">
    <source>
        <dbReference type="EMBL" id="KAL0063289.1"/>
    </source>
</evidence>
<dbReference type="Proteomes" id="UP001437256">
    <property type="component" value="Unassembled WGS sequence"/>
</dbReference>
<comment type="caution">
    <text evidence="1">The sequence shown here is derived from an EMBL/GenBank/DDBJ whole genome shotgun (WGS) entry which is preliminary data.</text>
</comment>
<keyword evidence="2" id="KW-1185">Reference proteome</keyword>
<protein>
    <submittedName>
        <fullName evidence="1">Uncharacterized protein</fullName>
    </submittedName>
</protein>
<reference evidence="1 2" key="1">
    <citation type="submission" date="2024-05" db="EMBL/GenBank/DDBJ databases">
        <title>A draft genome resource for the thread blight pathogen Marasmius tenuissimus strain MS-2.</title>
        <authorList>
            <person name="Yulfo-Soto G.E."/>
            <person name="Baruah I.K."/>
            <person name="Amoako-Attah I."/>
            <person name="Bukari Y."/>
            <person name="Meinhardt L.W."/>
            <person name="Bailey B.A."/>
            <person name="Cohen S.P."/>
        </authorList>
    </citation>
    <scope>NUCLEOTIDE SEQUENCE [LARGE SCALE GENOMIC DNA]</scope>
    <source>
        <strain evidence="1 2">MS-2</strain>
    </source>
</reference>
<dbReference type="EMBL" id="JBBXMP010000084">
    <property type="protein sequence ID" value="KAL0063289.1"/>
    <property type="molecule type" value="Genomic_DNA"/>
</dbReference>
<sequence>MTTPTLISRSNAPTLLRTPFSNITNFEYQTASITPRNASPQPPPLKKPESVSVGLQETYEHSDPFNSLSESFYCPQIIYDFPCFDDLENFSIYRKSSAREMPTLSQNHKRTPSVSFSSWANDAPLPETLCGGRVEENGRGQQLLAMNEKFKWDSVVLPVTPTSPKDPSLEVGIFVTPPTPPKQGSLRTSYDKNARTSTVWLSDDDWTASRDLDDGFEDLDLQDAYGGISEPMKPEVEVVWWK</sequence>
<organism evidence="1 2">
    <name type="scientific">Marasmius tenuissimus</name>
    <dbReference type="NCBI Taxonomy" id="585030"/>
    <lineage>
        <taxon>Eukaryota</taxon>
        <taxon>Fungi</taxon>
        <taxon>Dikarya</taxon>
        <taxon>Basidiomycota</taxon>
        <taxon>Agaricomycotina</taxon>
        <taxon>Agaricomycetes</taxon>
        <taxon>Agaricomycetidae</taxon>
        <taxon>Agaricales</taxon>
        <taxon>Marasmiineae</taxon>
        <taxon>Marasmiaceae</taxon>
        <taxon>Marasmius</taxon>
    </lineage>
</organism>
<evidence type="ECO:0000313" key="2">
    <source>
        <dbReference type="Proteomes" id="UP001437256"/>
    </source>
</evidence>